<feature type="domain" description="Phospholipid/glycerol acyltransferase" evidence="1">
    <location>
        <begin position="79"/>
        <end position="208"/>
    </location>
</feature>
<dbReference type="eggNOG" id="COG0204">
    <property type="taxonomic scope" value="Bacteria"/>
</dbReference>
<reference evidence="2 3" key="1">
    <citation type="journal article" date="2015" name="Genome Announc.">
        <title>Expanding the biotechnology potential of lactobacilli through comparative genomics of 213 strains and associated genera.</title>
        <authorList>
            <person name="Sun Z."/>
            <person name="Harris H.M."/>
            <person name="McCann A."/>
            <person name="Guo C."/>
            <person name="Argimon S."/>
            <person name="Zhang W."/>
            <person name="Yang X."/>
            <person name="Jeffery I.B."/>
            <person name="Cooney J.C."/>
            <person name="Kagawa T.F."/>
            <person name="Liu W."/>
            <person name="Song Y."/>
            <person name="Salvetti E."/>
            <person name="Wrobel A."/>
            <person name="Rasinkangas P."/>
            <person name="Parkhill J."/>
            <person name="Rea M.C."/>
            <person name="O'Sullivan O."/>
            <person name="Ritari J."/>
            <person name="Douillard F.P."/>
            <person name="Paul Ross R."/>
            <person name="Yang R."/>
            <person name="Briner A.E."/>
            <person name="Felis G.E."/>
            <person name="de Vos W.M."/>
            <person name="Barrangou R."/>
            <person name="Klaenhammer T.R."/>
            <person name="Caufield P.W."/>
            <person name="Cui Y."/>
            <person name="Zhang H."/>
            <person name="O'Toole P.W."/>
        </authorList>
    </citation>
    <scope>NUCLEOTIDE SEQUENCE [LARGE SCALE GENOMIC DNA]</scope>
    <source>
        <strain evidence="2 3">DSM 5007</strain>
    </source>
</reference>
<gene>
    <name evidence="2" type="ORF">FD16_GL001179</name>
</gene>
<dbReference type="SUPFAM" id="SSF69593">
    <property type="entry name" value="Glycerol-3-phosphate (1)-acyltransferase"/>
    <property type="match status" value="1"/>
</dbReference>
<dbReference type="AlphaFoldDB" id="A0A0R1VY32"/>
<protein>
    <submittedName>
        <fullName evidence="2">1-acyl-sn-glycerol-3-phosphate acyltransferase</fullName>
    </submittedName>
</protein>
<dbReference type="InterPro" id="IPR002123">
    <property type="entry name" value="Plipid/glycerol_acylTrfase"/>
</dbReference>
<dbReference type="STRING" id="1423807.FD16_GL001179"/>
<dbReference type="RefSeq" id="WP_010623120.1">
    <property type="nucleotide sequence ID" value="NZ_AZGF01000027.1"/>
</dbReference>
<evidence type="ECO:0000313" key="3">
    <source>
        <dbReference type="Proteomes" id="UP000051820"/>
    </source>
</evidence>
<keyword evidence="3" id="KW-1185">Reference proteome</keyword>
<keyword evidence="2" id="KW-0012">Acyltransferase</keyword>
<name>A0A0R1VY32_9LACO</name>
<comment type="caution">
    <text evidence="2">The sequence shown here is derived from an EMBL/GenBank/DDBJ whole genome shotgun (WGS) entry which is preliminary data.</text>
</comment>
<dbReference type="OrthoDB" id="2040407at2"/>
<accession>A0A0R1VY32</accession>
<dbReference type="Pfam" id="PF01553">
    <property type="entry name" value="Acyltransferase"/>
    <property type="match status" value="1"/>
</dbReference>
<dbReference type="EMBL" id="AZGF01000027">
    <property type="protein sequence ID" value="KRM10577.1"/>
    <property type="molecule type" value="Genomic_DNA"/>
</dbReference>
<evidence type="ECO:0000259" key="1">
    <source>
        <dbReference type="Pfam" id="PF01553"/>
    </source>
</evidence>
<dbReference type="PATRIC" id="fig|1423807.3.peg.1200"/>
<evidence type="ECO:0000313" key="2">
    <source>
        <dbReference type="EMBL" id="KRM10577.1"/>
    </source>
</evidence>
<dbReference type="GO" id="GO:0016746">
    <property type="term" value="F:acyltransferase activity"/>
    <property type="evidence" value="ECO:0007669"/>
    <property type="project" value="UniProtKB-KW"/>
</dbReference>
<keyword evidence="2" id="KW-0808">Transferase</keyword>
<sequence>MILKSPRLPVINNIKTAVSQQQFNQKVEVGDPKLSNNQAKELINSFETRHNSLLFRFNTSIARTISSSLTYYYNRNTDISGLEKIKSITGGAIVTSNHFSPIENTAIRKVIAHSNMHRLYVVSQLTNLAMPGFLGYMMNYDDLIPISSDIHYMGHDFESMMNDILSKGHPILIYSEQEMWFNYRKPRPPMRGAYYYAAKFNVPIISCFVEIIDTNKADEQNFNMTKFHVHVLDPIYPDQKLSVRENSIAMMNHDFEQKKQAYERIYHQKLTYQFRPTDIAGWQSNKM</sequence>
<dbReference type="Proteomes" id="UP000051820">
    <property type="component" value="Unassembled WGS sequence"/>
</dbReference>
<organism evidence="2 3">
    <name type="scientific">Paucilactobacillus suebicus DSM 5007 = KCTC 3549</name>
    <dbReference type="NCBI Taxonomy" id="1423807"/>
    <lineage>
        <taxon>Bacteria</taxon>
        <taxon>Bacillati</taxon>
        <taxon>Bacillota</taxon>
        <taxon>Bacilli</taxon>
        <taxon>Lactobacillales</taxon>
        <taxon>Lactobacillaceae</taxon>
        <taxon>Paucilactobacillus</taxon>
    </lineage>
</organism>
<dbReference type="CDD" id="cd07989">
    <property type="entry name" value="LPLAT_AGPAT-like"/>
    <property type="match status" value="1"/>
</dbReference>
<proteinExistence type="predicted"/>